<dbReference type="InterPro" id="IPR037523">
    <property type="entry name" value="VOC_core"/>
</dbReference>
<keyword evidence="4" id="KW-1185">Reference proteome</keyword>
<name>A0ABV7T0R4_9SPHN</name>
<dbReference type="SUPFAM" id="SSF54593">
    <property type="entry name" value="Glyoxalase/Bleomycin resistance protein/Dihydroxybiphenyl dioxygenase"/>
    <property type="match status" value="1"/>
</dbReference>
<reference evidence="4" key="1">
    <citation type="journal article" date="2019" name="Int. J. Syst. Evol. Microbiol.">
        <title>The Global Catalogue of Microorganisms (GCM) 10K type strain sequencing project: providing services to taxonomists for standard genome sequencing and annotation.</title>
        <authorList>
            <consortium name="The Broad Institute Genomics Platform"/>
            <consortium name="The Broad Institute Genome Sequencing Center for Infectious Disease"/>
            <person name="Wu L."/>
            <person name="Ma J."/>
        </authorList>
    </citation>
    <scope>NUCLEOTIDE SEQUENCE [LARGE SCALE GENOMIC DNA]</scope>
    <source>
        <strain evidence="4">KCTC 42739</strain>
    </source>
</reference>
<evidence type="ECO:0000313" key="4">
    <source>
        <dbReference type="Proteomes" id="UP001595713"/>
    </source>
</evidence>
<evidence type="ECO:0000256" key="1">
    <source>
        <dbReference type="ARBA" id="ARBA00022723"/>
    </source>
</evidence>
<keyword evidence="1" id="KW-0479">Metal-binding</keyword>
<dbReference type="PANTHER" id="PTHR43048:SF3">
    <property type="entry name" value="METHYLMALONYL-COA EPIMERASE, MITOCHONDRIAL"/>
    <property type="match status" value="1"/>
</dbReference>
<dbReference type="Pfam" id="PF13669">
    <property type="entry name" value="Glyoxalase_4"/>
    <property type="match status" value="1"/>
</dbReference>
<sequence>MTLANIADSWIFDHLGLVVKSLERGRSALEASLLIRGWTPETIDPVNGVRLQFGRDLAGVVYELLEPLGEDSPVHQALVSGRNILNHVAYRVSDLTVAAAHLKAAKNTPTSTPKPAIAYGGAQIQFFVSPLNFIIELIEAPTHQHIFSPVEAS</sequence>
<evidence type="ECO:0000313" key="3">
    <source>
        <dbReference type="EMBL" id="MFC3581884.1"/>
    </source>
</evidence>
<proteinExistence type="predicted"/>
<dbReference type="InterPro" id="IPR029068">
    <property type="entry name" value="Glyas_Bleomycin-R_OHBP_Dase"/>
</dbReference>
<dbReference type="Gene3D" id="3.10.180.10">
    <property type="entry name" value="2,3-Dihydroxybiphenyl 1,2-Dioxygenase, domain 1"/>
    <property type="match status" value="1"/>
</dbReference>
<dbReference type="PROSITE" id="PS51819">
    <property type="entry name" value="VOC"/>
    <property type="match status" value="1"/>
</dbReference>
<dbReference type="RefSeq" id="WP_261294694.1">
    <property type="nucleotide sequence ID" value="NZ_JANQBK010000009.1"/>
</dbReference>
<accession>A0ABV7T0R4</accession>
<dbReference type="Proteomes" id="UP001595713">
    <property type="component" value="Unassembled WGS sequence"/>
</dbReference>
<feature type="domain" description="VOC" evidence="2">
    <location>
        <begin position="11"/>
        <end position="140"/>
    </location>
</feature>
<dbReference type="PANTHER" id="PTHR43048">
    <property type="entry name" value="METHYLMALONYL-COA EPIMERASE"/>
    <property type="match status" value="1"/>
</dbReference>
<comment type="caution">
    <text evidence="3">The sequence shown here is derived from an EMBL/GenBank/DDBJ whole genome shotgun (WGS) entry which is preliminary data.</text>
</comment>
<gene>
    <name evidence="3" type="ORF">ACFONA_17070</name>
</gene>
<dbReference type="EMBL" id="JBHRXP010000009">
    <property type="protein sequence ID" value="MFC3581884.1"/>
    <property type="molecule type" value="Genomic_DNA"/>
</dbReference>
<evidence type="ECO:0000259" key="2">
    <source>
        <dbReference type="PROSITE" id="PS51819"/>
    </source>
</evidence>
<organism evidence="3 4">
    <name type="scientific">Sphingomonas hylomeconis</name>
    <dbReference type="NCBI Taxonomy" id="1395958"/>
    <lineage>
        <taxon>Bacteria</taxon>
        <taxon>Pseudomonadati</taxon>
        <taxon>Pseudomonadota</taxon>
        <taxon>Alphaproteobacteria</taxon>
        <taxon>Sphingomonadales</taxon>
        <taxon>Sphingomonadaceae</taxon>
        <taxon>Sphingomonas</taxon>
    </lineage>
</organism>
<dbReference type="InterPro" id="IPR051785">
    <property type="entry name" value="MMCE/EMCE_epimerase"/>
</dbReference>
<protein>
    <submittedName>
        <fullName evidence="3">VOC family protein</fullName>
    </submittedName>
</protein>